<evidence type="ECO:0000256" key="6">
    <source>
        <dbReference type="PIRSR" id="PIRSR606689-2"/>
    </source>
</evidence>
<dbReference type="KEGG" id="loa:LOAG_13505"/>
<dbReference type="FunFam" id="3.40.50.300:FF:001166">
    <property type="entry name" value="ADP-ribosylation factor D"/>
    <property type="match status" value="1"/>
</dbReference>
<dbReference type="PRINTS" id="PR00328">
    <property type="entry name" value="SAR1GTPBP"/>
</dbReference>
<dbReference type="GO" id="GO:0003924">
    <property type="term" value="F:GTPase activity"/>
    <property type="evidence" value="ECO:0007669"/>
    <property type="project" value="EnsemblMetazoa"/>
</dbReference>
<evidence type="ECO:0000256" key="3">
    <source>
        <dbReference type="ARBA" id="ARBA00022741"/>
    </source>
</evidence>
<protein>
    <recommendedName>
        <fullName evidence="2">ADP-ribosylation factor-like protein 6</fullName>
    </recommendedName>
</protein>
<evidence type="ECO:0000256" key="7">
    <source>
        <dbReference type="RuleBase" id="RU003925"/>
    </source>
</evidence>
<dbReference type="InterPro" id="IPR027417">
    <property type="entry name" value="P-loop_NTPase"/>
</dbReference>
<dbReference type="PROSITE" id="PS51417">
    <property type="entry name" value="ARF"/>
    <property type="match status" value="1"/>
</dbReference>
<organism evidence="8">
    <name type="scientific">Loa loa</name>
    <name type="common">Eye worm</name>
    <name type="synonym">Filaria loa</name>
    <dbReference type="NCBI Taxonomy" id="7209"/>
    <lineage>
        <taxon>Eukaryota</taxon>
        <taxon>Metazoa</taxon>
        <taxon>Ecdysozoa</taxon>
        <taxon>Nematoda</taxon>
        <taxon>Chromadorea</taxon>
        <taxon>Rhabditida</taxon>
        <taxon>Spirurina</taxon>
        <taxon>Spiruromorpha</taxon>
        <taxon>Filarioidea</taxon>
        <taxon>Onchocercidae</taxon>
        <taxon>Loa</taxon>
    </lineage>
</organism>
<feature type="binding site" evidence="6">
    <location>
        <position position="10"/>
    </location>
    <ligand>
        <name>Mg(2+)</name>
        <dbReference type="ChEBI" id="CHEBI:18420"/>
    </ligand>
</feature>
<dbReference type="CTD" id="9950975"/>
<dbReference type="GO" id="GO:0005930">
    <property type="term" value="C:axoneme"/>
    <property type="evidence" value="ECO:0007669"/>
    <property type="project" value="EnsemblMetazoa"/>
</dbReference>
<keyword evidence="3 5" id="KW-0547">Nucleotide-binding</keyword>
<dbReference type="GeneID" id="9950975"/>
<evidence type="ECO:0000256" key="1">
    <source>
        <dbReference type="ARBA" id="ARBA00010290"/>
    </source>
</evidence>
<dbReference type="PROSITE" id="PS51419">
    <property type="entry name" value="RAB"/>
    <property type="match status" value="1"/>
</dbReference>
<keyword evidence="6" id="KW-0460">Magnesium</keyword>
<dbReference type="Pfam" id="PF00025">
    <property type="entry name" value="Arf"/>
    <property type="match status" value="1"/>
</dbReference>
<dbReference type="AlphaFoldDB" id="A0A1S0TJF7"/>
<dbReference type="PANTHER" id="PTHR11711">
    <property type="entry name" value="ADP RIBOSYLATION FACTOR-RELATED"/>
    <property type="match status" value="1"/>
</dbReference>
<gene>
    <name evidence="8" type="ORF">LOAG_13505</name>
</gene>
<feature type="binding site" evidence="5">
    <location>
        <begin position="109"/>
        <end position="112"/>
    </location>
    <ligand>
        <name>GTP</name>
        <dbReference type="ChEBI" id="CHEBI:37565"/>
    </ligand>
</feature>
<dbReference type="OMA" id="NKPWHIC"/>
<dbReference type="InParanoid" id="A0A1S0TJF7"/>
<dbReference type="OrthoDB" id="442317at2759"/>
<dbReference type="NCBIfam" id="TIGR00231">
    <property type="entry name" value="small_GTP"/>
    <property type="match status" value="1"/>
</dbReference>
<feature type="binding site" evidence="5">
    <location>
        <position position="51"/>
    </location>
    <ligand>
        <name>GTP</name>
        <dbReference type="ChEBI" id="CHEBI:37565"/>
    </ligand>
</feature>
<keyword evidence="6" id="KW-0479">Metal-binding</keyword>
<evidence type="ECO:0000256" key="2">
    <source>
        <dbReference type="ARBA" id="ARBA00019766"/>
    </source>
</evidence>
<reference evidence="8" key="1">
    <citation type="submission" date="2012-04" db="EMBL/GenBank/DDBJ databases">
        <title>The Genome Sequence of Loa loa.</title>
        <authorList>
            <consortium name="The Broad Institute Genome Sequencing Platform"/>
            <consortium name="Broad Institute Genome Sequencing Center for Infectious Disease"/>
            <person name="Nutman T.B."/>
            <person name="Fink D.L."/>
            <person name="Russ C."/>
            <person name="Young S."/>
            <person name="Zeng Q."/>
            <person name="Gargeya S."/>
            <person name="Alvarado L."/>
            <person name="Berlin A."/>
            <person name="Chapman S.B."/>
            <person name="Chen Z."/>
            <person name="Freedman E."/>
            <person name="Gellesch M."/>
            <person name="Goldberg J."/>
            <person name="Griggs A."/>
            <person name="Gujja S."/>
            <person name="Heilman E.R."/>
            <person name="Heiman D."/>
            <person name="Howarth C."/>
            <person name="Mehta T."/>
            <person name="Neiman D."/>
            <person name="Pearson M."/>
            <person name="Roberts A."/>
            <person name="Saif S."/>
            <person name="Shea T."/>
            <person name="Shenoy N."/>
            <person name="Sisk P."/>
            <person name="Stolte C."/>
            <person name="Sykes S."/>
            <person name="White J."/>
            <person name="Yandava C."/>
            <person name="Haas B."/>
            <person name="Henn M.R."/>
            <person name="Nusbaum C."/>
            <person name="Birren B."/>
        </authorList>
    </citation>
    <scope>NUCLEOTIDE SEQUENCE [LARGE SCALE GENOMIC DNA]</scope>
</reference>
<evidence type="ECO:0000256" key="4">
    <source>
        <dbReference type="ARBA" id="ARBA00023134"/>
    </source>
</evidence>
<evidence type="ECO:0000313" key="8">
    <source>
        <dbReference type="EMBL" id="EFO15011.1"/>
    </source>
</evidence>
<dbReference type="InterPro" id="IPR006689">
    <property type="entry name" value="Small_GTPase_ARF/SAR"/>
</dbReference>
<accession>A0A1S0TJF7</accession>
<name>A0A1S0TJF7_LOALO</name>
<keyword evidence="4 5" id="KW-0342">GTP-binding</keyword>
<proteinExistence type="inferred from homology"/>
<dbReference type="SMART" id="SM00177">
    <property type="entry name" value="ARF"/>
    <property type="match status" value="1"/>
</dbReference>
<dbReference type="GO" id="GO:0005829">
    <property type="term" value="C:cytosol"/>
    <property type="evidence" value="ECO:0007669"/>
    <property type="project" value="EnsemblMetazoa"/>
</dbReference>
<dbReference type="GO" id="GO:0005525">
    <property type="term" value="F:GTP binding"/>
    <property type="evidence" value="ECO:0007669"/>
    <property type="project" value="UniProtKB-KW"/>
</dbReference>
<dbReference type="GO" id="GO:0046872">
    <property type="term" value="F:metal ion binding"/>
    <property type="evidence" value="ECO:0007669"/>
    <property type="project" value="UniProtKB-KW"/>
</dbReference>
<dbReference type="RefSeq" id="XP_003149058.1">
    <property type="nucleotide sequence ID" value="XM_003149010.1"/>
</dbReference>
<comment type="similarity">
    <text evidence="1 7">Belongs to the small GTPase superfamily. Arf family.</text>
</comment>
<dbReference type="EMBL" id="JH712265">
    <property type="protein sequence ID" value="EFO15011.1"/>
    <property type="molecule type" value="Genomic_DNA"/>
</dbReference>
<dbReference type="SMART" id="SM00178">
    <property type="entry name" value="SAR"/>
    <property type="match status" value="1"/>
</dbReference>
<dbReference type="InterPro" id="IPR024156">
    <property type="entry name" value="Small_GTPase_ARF"/>
</dbReference>
<feature type="binding site" evidence="5">
    <location>
        <begin position="3"/>
        <end position="10"/>
    </location>
    <ligand>
        <name>GTP</name>
        <dbReference type="ChEBI" id="CHEBI:37565"/>
    </ligand>
</feature>
<dbReference type="SUPFAM" id="SSF52540">
    <property type="entry name" value="P-loop containing nucleoside triphosphate hydrolases"/>
    <property type="match status" value="1"/>
</dbReference>
<dbReference type="FunCoup" id="A0A1S0TJF7">
    <property type="interactions" value="466"/>
</dbReference>
<dbReference type="InterPro" id="IPR005225">
    <property type="entry name" value="Small_GTP-bd"/>
</dbReference>
<dbReference type="GO" id="GO:0030425">
    <property type="term" value="C:dendrite"/>
    <property type="evidence" value="ECO:0007669"/>
    <property type="project" value="EnsemblMetazoa"/>
</dbReference>
<feature type="binding site" evidence="6">
    <location>
        <position position="29"/>
    </location>
    <ligand>
        <name>Mg(2+)</name>
        <dbReference type="ChEBI" id="CHEBI:18420"/>
    </ligand>
</feature>
<dbReference type="Gene3D" id="3.40.50.300">
    <property type="entry name" value="P-loop containing nucleotide triphosphate hydrolases"/>
    <property type="match status" value="1"/>
</dbReference>
<sequence length="169" mass="19296">MIGLDNSGKSTIINQMKPHEDQVTQVMPSIGCSIEKFIFNNTTFMVHDMSGQGKYRNLWENYYNEVDGVAFVVDSNDRLRMAVVRDELRLLLDHKEFAQRKVPLLIFANKMDEKGAMRTSDISDSIGLNSIINRNWHICATCAITGQGLNDGFQWLLENIRAYMESKSN</sequence>
<evidence type="ECO:0000256" key="5">
    <source>
        <dbReference type="PIRSR" id="PIRSR606689-1"/>
    </source>
</evidence>